<dbReference type="GO" id="GO:0016020">
    <property type="term" value="C:membrane"/>
    <property type="evidence" value="ECO:0007669"/>
    <property type="project" value="UniProtKB-SubCell"/>
</dbReference>
<feature type="transmembrane region" description="Helical" evidence="5">
    <location>
        <begin position="192"/>
        <end position="213"/>
    </location>
</feature>
<dbReference type="AlphaFoldDB" id="A0A2S8FX56"/>
<comment type="subcellular location">
    <subcellularLocation>
        <location evidence="1">Membrane</location>
        <topology evidence="1">Multi-pass membrane protein</topology>
    </subcellularLocation>
</comment>
<evidence type="ECO:0000256" key="1">
    <source>
        <dbReference type="ARBA" id="ARBA00004141"/>
    </source>
</evidence>
<feature type="transmembrane region" description="Helical" evidence="5">
    <location>
        <begin position="144"/>
        <end position="172"/>
    </location>
</feature>
<feature type="transmembrane region" description="Helical" evidence="5">
    <location>
        <begin position="398"/>
        <end position="416"/>
    </location>
</feature>
<feature type="transmembrane region" description="Helical" evidence="5">
    <location>
        <begin position="243"/>
        <end position="259"/>
    </location>
</feature>
<proteinExistence type="predicted"/>
<dbReference type="Proteomes" id="UP000240009">
    <property type="component" value="Unassembled WGS sequence"/>
</dbReference>
<dbReference type="RefSeq" id="WP_105351001.1">
    <property type="nucleotide sequence ID" value="NZ_PUIA01000017.1"/>
</dbReference>
<keyword evidence="4 5" id="KW-0472">Membrane</keyword>
<evidence type="ECO:0000256" key="2">
    <source>
        <dbReference type="ARBA" id="ARBA00022692"/>
    </source>
</evidence>
<gene>
    <name evidence="7" type="ORF">C5Y96_06200</name>
</gene>
<feature type="transmembrane region" description="Helical" evidence="5">
    <location>
        <begin position="50"/>
        <end position="69"/>
    </location>
</feature>
<dbReference type="OrthoDB" id="9806320at2"/>
<keyword evidence="3 5" id="KW-1133">Transmembrane helix</keyword>
<dbReference type="Pfam" id="PF04932">
    <property type="entry name" value="Wzy_C"/>
    <property type="match status" value="1"/>
</dbReference>
<feature type="transmembrane region" description="Helical" evidence="5">
    <location>
        <begin position="358"/>
        <end position="377"/>
    </location>
</feature>
<feature type="transmembrane region" description="Helical" evidence="5">
    <location>
        <begin position="25"/>
        <end position="44"/>
    </location>
</feature>
<comment type="caution">
    <text evidence="7">The sequence shown here is derived from an EMBL/GenBank/DDBJ whole genome shotgun (WGS) entry which is preliminary data.</text>
</comment>
<dbReference type="PANTHER" id="PTHR37422:SF23">
    <property type="entry name" value="TEICHURONIC ACID BIOSYNTHESIS PROTEIN TUAE"/>
    <property type="match status" value="1"/>
</dbReference>
<evidence type="ECO:0000256" key="3">
    <source>
        <dbReference type="ARBA" id="ARBA00022989"/>
    </source>
</evidence>
<keyword evidence="2 5" id="KW-0812">Transmembrane</keyword>
<feature type="domain" description="O-antigen ligase-related" evidence="6">
    <location>
        <begin position="230"/>
        <end position="374"/>
    </location>
</feature>
<dbReference type="InterPro" id="IPR051533">
    <property type="entry name" value="WaaL-like"/>
</dbReference>
<feature type="transmembrane region" description="Helical" evidence="5">
    <location>
        <begin position="428"/>
        <end position="446"/>
    </location>
</feature>
<dbReference type="InterPro" id="IPR007016">
    <property type="entry name" value="O-antigen_ligase-rel_domated"/>
</dbReference>
<evidence type="ECO:0000256" key="5">
    <source>
        <dbReference type="SAM" id="Phobius"/>
    </source>
</evidence>
<dbReference type="EMBL" id="PUIA01000017">
    <property type="protein sequence ID" value="PQO36755.1"/>
    <property type="molecule type" value="Genomic_DNA"/>
</dbReference>
<reference evidence="7 8" key="1">
    <citation type="submission" date="2018-02" db="EMBL/GenBank/DDBJ databases">
        <title>Comparative genomes isolates from brazilian mangrove.</title>
        <authorList>
            <person name="Araujo J.E."/>
            <person name="Taketani R.G."/>
            <person name="Silva M.C.P."/>
            <person name="Loureco M.V."/>
            <person name="Andreote F.D."/>
        </authorList>
    </citation>
    <scope>NUCLEOTIDE SEQUENCE [LARGE SCALE GENOMIC DNA]</scope>
    <source>
        <strain evidence="7 8">HEX-2 MGV</strain>
    </source>
</reference>
<dbReference type="PANTHER" id="PTHR37422">
    <property type="entry name" value="TEICHURONIC ACID BIOSYNTHESIS PROTEIN TUAE"/>
    <property type="match status" value="1"/>
</dbReference>
<evidence type="ECO:0000313" key="8">
    <source>
        <dbReference type="Proteomes" id="UP000240009"/>
    </source>
</evidence>
<name>A0A2S8FX56_9BACT</name>
<feature type="transmembrane region" description="Helical" evidence="5">
    <location>
        <begin position="266"/>
        <end position="283"/>
    </location>
</feature>
<accession>A0A2S8FX56</accession>
<evidence type="ECO:0000256" key="4">
    <source>
        <dbReference type="ARBA" id="ARBA00023136"/>
    </source>
</evidence>
<feature type="transmembrane region" description="Helical" evidence="5">
    <location>
        <begin position="220"/>
        <end position="237"/>
    </location>
</feature>
<protein>
    <recommendedName>
        <fullName evidence="6">O-antigen ligase-related domain-containing protein</fullName>
    </recommendedName>
</protein>
<organism evidence="7 8">
    <name type="scientific">Blastopirellula marina</name>
    <dbReference type="NCBI Taxonomy" id="124"/>
    <lineage>
        <taxon>Bacteria</taxon>
        <taxon>Pseudomonadati</taxon>
        <taxon>Planctomycetota</taxon>
        <taxon>Planctomycetia</taxon>
        <taxon>Pirellulales</taxon>
        <taxon>Pirellulaceae</taxon>
        <taxon>Blastopirellula</taxon>
    </lineage>
</organism>
<evidence type="ECO:0000259" key="6">
    <source>
        <dbReference type="Pfam" id="PF04932"/>
    </source>
</evidence>
<feature type="transmembrane region" description="Helical" evidence="5">
    <location>
        <begin position="81"/>
        <end position="100"/>
    </location>
</feature>
<evidence type="ECO:0000313" key="7">
    <source>
        <dbReference type="EMBL" id="PQO36755.1"/>
    </source>
</evidence>
<sequence length="466" mass="51724">MTAIVAIFVLVGLVWGTILATRGNLLLACVGLLFATAVTGVYFLQFDLGGITLSIDRLAIVGLVATFVLQWKMGKVEIRPWMTLDTVIAIFFGVLFFNTFTHDFRNIEPGQVPPVQHLINGYLIPLAVYIVARNLKYDEKQIDWFLMAMTAFGVYLAAIGIMEGLGLYGFVFPRYIADPKVGLHFGRARGPMVQSVSYGVYLCACLLTTCLLWTRASNKWKWFVFSLIPLFLAAIFFTKTRTVWAGCGVSLMAGIFLAMQGRTRTVLLTGMVACGLLAVVAKSDAIMGLQREGSVQDTRRSVSMRASFTYVSWEMFVDRPILGHGFSQFKKAKLPYLADRNVDLVLESIRDYDHHNTFLSVLCDLGLMGLIPFLLMYGMWFRNGWRQARSNSPDWAKAVGTLGVGVVLIAACQMVGHEITFMPYDHLLIFLVAGMNAALAYDFGLVKRIQPATPPTAWPRQAAARG</sequence>
<feature type="transmembrane region" description="Helical" evidence="5">
    <location>
        <begin position="115"/>
        <end position="132"/>
    </location>
</feature>